<sequence length="423" mass="47641">MKLWELDLRERFRGVLLPENDVQLPVLPACWVDVSQDLLIVHQKVQVNMQQLKLHFLSLTTGKEHPLAFVPTYTTPFYNSAVVPSPHFRWETRFWSYSVEIYGQHMAISLQWDELPQIVVINWKTGDVLEKWTTQFDFFAFLDAHTLLLAKGYIRPSQDTPTSPNLKIFDLRSIEYVPPHQPEASGLTTVQLIHSGFSIPIPLLRLNLSRDVGTFEPLNIFTVKSGRSGTGSGTGKDSSLEPLFVQNPRCDIVTIELNFFVSTCPRFIITSVGPLLEFVAAKTASRLTPLVTQEFALHEWPNCEFPHPGHSQHAPISVSGSRLLIPLKSHDGAVQRVLELFDFNTRPWRRELGDDLEANDLLPTNLSAHVGFPVPHMRKIITPNCTGSHTDLTEDQCASFVLGIGSNTNIGQIAIHRTDDVEL</sequence>
<evidence type="ECO:0000313" key="1">
    <source>
        <dbReference type="EMBL" id="TFK62356.1"/>
    </source>
</evidence>
<gene>
    <name evidence="1" type="ORF">BDN72DRAFT_848776</name>
</gene>
<organism evidence="1 2">
    <name type="scientific">Pluteus cervinus</name>
    <dbReference type="NCBI Taxonomy" id="181527"/>
    <lineage>
        <taxon>Eukaryota</taxon>
        <taxon>Fungi</taxon>
        <taxon>Dikarya</taxon>
        <taxon>Basidiomycota</taxon>
        <taxon>Agaricomycotina</taxon>
        <taxon>Agaricomycetes</taxon>
        <taxon>Agaricomycetidae</taxon>
        <taxon>Agaricales</taxon>
        <taxon>Pluteineae</taxon>
        <taxon>Pluteaceae</taxon>
        <taxon>Pluteus</taxon>
    </lineage>
</organism>
<reference evidence="1 2" key="1">
    <citation type="journal article" date="2019" name="Nat. Ecol. Evol.">
        <title>Megaphylogeny resolves global patterns of mushroom evolution.</title>
        <authorList>
            <person name="Varga T."/>
            <person name="Krizsan K."/>
            <person name="Foldi C."/>
            <person name="Dima B."/>
            <person name="Sanchez-Garcia M."/>
            <person name="Sanchez-Ramirez S."/>
            <person name="Szollosi G.J."/>
            <person name="Szarkandi J.G."/>
            <person name="Papp V."/>
            <person name="Albert L."/>
            <person name="Andreopoulos W."/>
            <person name="Angelini C."/>
            <person name="Antonin V."/>
            <person name="Barry K.W."/>
            <person name="Bougher N.L."/>
            <person name="Buchanan P."/>
            <person name="Buyck B."/>
            <person name="Bense V."/>
            <person name="Catcheside P."/>
            <person name="Chovatia M."/>
            <person name="Cooper J."/>
            <person name="Damon W."/>
            <person name="Desjardin D."/>
            <person name="Finy P."/>
            <person name="Geml J."/>
            <person name="Haridas S."/>
            <person name="Hughes K."/>
            <person name="Justo A."/>
            <person name="Karasinski D."/>
            <person name="Kautmanova I."/>
            <person name="Kiss B."/>
            <person name="Kocsube S."/>
            <person name="Kotiranta H."/>
            <person name="LaButti K.M."/>
            <person name="Lechner B.E."/>
            <person name="Liimatainen K."/>
            <person name="Lipzen A."/>
            <person name="Lukacs Z."/>
            <person name="Mihaltcheva S."/>
            <person name="Morgado L.N."/>
            <person name="Niskanen T."/>
            <person name="Noordeloos M.E."/>
            <person name="Ohm R.A."/>
            <person name="Ortiz-Santana B."/>
            <person name="Ovrebo C."/>
            <person name="Racz N."/>
            <person name="Riley R."/>
            <person name="Savchenko A."/>
            <person name="Shiryaev A."/>
            <person name="Soop K."/>
            <person name="Spirin V."/>
            <person name="Szebenyi C."/>
            <person name="Tomsovsky M."/>
            <person name="Tulloss R.E."/>
            <person name="Uehling J."/>
            <person name="Grigoriev I.V."/>
            <person name="Vagvolgyi C."/>
            <person name="Papp T."/>
            <person name="Martin F.M."/>
            <person name="Miettinen O."/>
            <person name="Hibbett D.S."/>
            <person name="Nagy L.G."/>
        </authorList>
    </citation>
    <scope>NUCLEOTIDE SEQUENCE [LARGE SCALE GENOMIC DNA]</scope>
    <source>
        <strain evidence="1 2">NL-1719</strain>
    </source>
</reference>
<proteinExistence type="predicted"/>
<dbReference type="Proteomes" id="UP000308600">
    <property type="component" value="Unassembled WGS sequence"/>
</dbReference>
<keyword evidence="2" id="KW-1185">Reference proteome</keyword>
<evidence type="ECO:0000313" key="2">
    <source>
        <dbReference type="Proteomes" id="UP000308600"/>
    </source>
</evidence>
<accession>A0ACD3A9S0</accession>
<protein>
    <submittedName>
        <fullName evidence="1">Uncharacterized protein</fullName>
    </submittedName>
</protein>
<name>A0ACD3A9S0_9AGAR</name>
<dbReference type="EMBL" id="ML208587">
    <property type="protein sequence ID" value="TFK62356.1"/>
    <property type="molecule type" value="Genomic_DNA"/>
</dbReference>